<dbReference type="EMBL" id="JAZDUA010000573">
    <property type="protein sequence ID" value="KAK7790974.1"/>
    <property type="molecule type" value="Genomic_DNA"/>
</dbReference>
<gene>
    <name evidence="2" type="ORF">R5R35_005210</name>
</gene>
<reference evidence="2 3" key="1">
    <citation type="submission" date="2024-03" db="EMBL/GenBank/DDBJ databases">
        <title>The genome assembly and annotation of the cricket Gryllus longicercus Weissman &amp; Gray.</title>
        <authorList>
            <person name="Szrajer S."/>
            <person name="Gray D."/>
            <person name="Ylla G."/>
        </authorList>
    </citation>
    <scope>NUCLEOTIDE SEQUENCE [LARGE SCALE GENOMIC DNA]</scope>
    <source>
        <strain evidence="2">DAG 2021-001</strain>
        <tissue evidence="2">Whole body minus gut</tissue>
    </source>
</reference>
<organism evidence="2 3">
    <name type="scientific">Gryllus longicercus</name>
    <dbReference type="NCBI Taxonomy" id="2509291"/>
    <lineage>
        <taxon>Eukaryota</taxon>
        <taxon>Metazoa</taxon>
        <taxon>Ecdysozoa</taxon>
        <taxon>Arthropoda</taxon>
        <taxon>Hexapoda</taxon>
        <taxon>Insecta</taxon>
        <taxon>Pterygota</taxon>
        <taxon>Neoptera</taxon>
        <taxon>Polyneoptera</taxon>
        <taxon>Orthoptera</taxon>
        <taxon>Ensifera</taxon>
        <taxon>Gryllidea</taxon>
        <taxon>Grylloidea</taxon>
        <taxon>Gryllidae</taxon>
        <taxon>Gryllinae</taxon>
        <taxon>Gryllus</taxon>
    </lineage>
</organism>
<sequence>MLFLGSAWRVALTVVEEEVMGEGATAAVLVGDGEVAGGRGVGAVAVVVVLVVVVVVVMVVVAVDVTDVLTVVMAKLVVVMGVGSCNLCQRVAHPHRLPLARAALSARDVAQFAPLRPFPSGSPRRSQHCGSRHPLIRSAFITLIPRSVLFLWTSSL</sequence>
<keyword evidence="1" id="KW-1133">Transmembrane helix</keyword>
<name>A0AAN9Z0S8_9ORTH</name>
<keyword evidence="1" id="KW-0812">Transmembrane</keyword>
<dbReference type="Proteomes" id="UP001378592">
    <property type="component" value="Unassembled WGS sequence"/>
</dbReference>
<evidence type="ECO:0000313" key="2">
    <source>
        <dbReference type="EMBL" id="KAK7790974.1"/>
    </source>
</evidence>
<feature type="transmembrane region" description="Helical" evidence="1">
    <location>
        <begin position="41"/>
        <end position="62"/>
    </location>
</feature>
<proteinExistence type="predicted"/>
<accession>A0AAN9Z0S8</accession>
<keyword evidence="3" id="KW-1185">Reference proteome</keyword>
<protein>
    <submittedName>
        <fullName evidence="2">Uncharacterized protein</fullName>
    </submittedName>
</protein>
<comment type="caution">
    <text evidence="2">The sequence shown here is derived from an EMBL/GenBank/DDBJ whole genome shotgun (WGS) entry which is preliminary data.</text>
</comment>
<keyword evidence="1" id="KW-0472">Membrane</keyword>
<evidence type="ECO:0000256" key="1">
    <source>
        <dbReference type="SAM" id="Phobius"/>
    </source>
</evidence>
<dbReference type="AlphaFoldDB" id="A0AAN9Z0S8"/>
<evidence type="ECO:0000313" key="3">
    <source>
        <dbReference type="Proteomes" id="UP001378592"/>
    </source>
</evidence>